<gene>
    <name evidence="1" type="ordered locus">Caci_0017</name>
</gene>
<protein>
    <recommendedName>
        <fullName evidence="3">DNA polymerase beta domain protein region</fullName>
    </recommendedName>
</protein>
<dbReference type="InterPro" id="IPR043519">
    <property type="entry name" value="NT_sf"/>
</dbReference>
<dbReference type="CDD" id="cd05403">
    <property type="entry name" value="NT_KNTase_like"/>
    <property type="match status" value="1"/>
</dbReference>
<dbReference type="EMBL" id="CP001700">
    <property type="protein sequence ID" value="ACU68972.1"/>
    <property type="molecule type" value="Genomic_DNA"/>
</dbReference>
<dbReference type="HOGENOM" id="CLU_077915_1_0_11"/>
<proteinExistence type="predicted"/>
<accession>C7QFN3</accession>
<keyword evidence="2" id="KW-1185">Reference proteome</keyword>
<dbReference type="AlphaFoldDB" id="C7QFN3"/>
<name>C7QFN3_CATAD</name>
<dbReference type="STRING" id="479433.Caci_0017"/>
<dbReference type="KEGG" id="cai:Caci_0017"/>
<sequence length="249" mass="27553">MDRDPLPDARALVRERYPQAVYAVLAGSVLTAHRTPGSDLDIVVALPPGDPLAPRRESLVFRDWPVELFVHDEQTLDQWLAKEYRERKPSLYRMVGRGTPIVGDPADRQAYCRAVLDAGPDPMGPAQLEAARYGLTDLLDDLFHAGDPGERQVIAATLWTAAGHHALVAGNRWDGTGKWLLRELRDHDPDLADRWLAAQHDAAAVEAFARDVLDRLGGPLFDGYQAVAPRAETTKTTKTTKTTEFTRST</sequence>
<dbReference type="RefSeq" id="WP_012784267.1">
    <property type="nucleotide sequence ID" value="NC_013131.1"/>
</dbReference>
<evidence type="ECO:0008006" key="3">
    <source>
        <dbReference type="Google" id="ProtNLM"/>
    </source>
</evidence>
<dbReference type="Gene3D" id="3.30.460.10">
    <property type="entry name" value="Beta Polymerase, domain 2"/>
    <property type="match status" value="1"/>
</dbReference>
<dbReference type="Proteomes" id="UP000000851">
    <property type="component" value="Chromosome"/>
</dbReference>
<evidence type="ECO:0000313" key="1">
    <source>
        <dbReference type="EMBL" id="ACU68972.1"/>
    </source>
</evidence>
<dbReference type="eggNOG" id="COG1708">
    <property type="taxonomic scope" value="Bacteria"/>
</dbReference>
<evidence type="ECO:0000313" key="2">
    <source>
        <dbReference type="Proteomes" id="UP000000851"/>
    </source>
</evidence>
<dbReference type="SUPFAM" id="SSF81301">
    <property type="entry name" value="Nucleotidyltransferase"/>
    <property type="match status" value="1"/>
</dbReference>
<reference evidence="1 2" key="1">
    <citation type="journal article" date="2009" name="Stand. Genomic Sci.">
        <title>Complete genome sequence of Catenulispora acidiphila type strain (ID 139908).</title>
        <authorList>
            <person name="Copeland A."/>
            <person name="Lapidus A."/>
            <person name="Glavina Del Rio T."/>
            <person name="Nolan M."/>
            <person name="Lucas S."/>
            <person name="Chen F."/>
            <person name="Tice H."/>
            <person name="Cheng J.F."/>
            <person name="Bruce D."/>
            <person name="Goodwin L."/>
            <person name="Pitluck S."/>
            <person name="Mikhailova N."/>
            <person name="Pati A."/>
            <person name="Ivanova N."/>
            <person name="Mavromatis K."/>
            <person name="Chen A."/>
            <person name="Palaniappan K."/>
            <person name="Chain P."/>
            <person name="Land M."/>
            <person name="Hauser L."/>
            <person name="Chang Y.J."/>
            <person name="Jeffries C.D."/>
            <person name="Chertkov O."/>
            <person name="Brettin T."/>
            <person name="Detter J.C."/>
            <person name="Han C."/>
            <person name="Ali Z."/>
            <person name="Tindall B.J."/>
            <person name="Goker M."/>
            <person name="Bristow J."/>
            <person name="Eisen J.A."/>
            <person name="Markowitz V."/>
            <person name="Hugenholtz P."/>
            <person name="Kyrpides N.C."/>
            <person name="Klenk H.P."/>
        </authorList>
    </citation>
    <scope>NUCLEOTIDE SEQUENCE [LARGE SCALE GENOMIC DNA]</scope>
    <source>
        <strain evidence="2">DSM 44928 / JCM 14897 / NBRC 102108 / NRRL B-24433 / ID139908</strain>
    </source>
</reference>
<organism evidence="1 2">
    <name type="scientific">Catenulispora acidiphila (strain DSM 44928 / JCM 14897 / NBRC 102108 / NRRL B-24433 / ID139908)</name>
    <dbReference type="NCBI Taxonomy" id="479433"/>
    <lineage>
        <taxon>Bacteria</taxon>
        <taxon>Bacillati</taxon>
        <taxon>Actinomycetota</taxon>
        <taxon>Actinomycetes</taxon>
        <taxon>Catenulisporales</taxon>
        <taxon>Catenulisporaceae</taxon>
        <taxon>Catenulispora</taxon>
    </lineage>
</organism>
<dbReference type="InParanoid" id="C7QFN3"/>